<dbReference type="InterPro" id="IPR031424">
    <property type="entry name" value="QVR-like"/>
</dbReference>
<evidence type="ECO:0000256" key="7">
    <source>
        <dbReference type="ARBA" id="ARBA00023180"/>
    </source>
</evidence>
<protein>
    <recommendedName>
        <fullName evidence="12">Protein sleepless</fullName>
    </recommendedName>
</protein>
<proteinExistence type="predicted"/>
<dbReference type="GO" id="GO:0098552">
    <property type="term" value="C:side of membrane"/>
    <property type="evidence" value="ECO:0007669"/>
    <property type="project" value="UniProtKB-KW"/>
</dbReference>
<organism evidence="10 11">
    <name type="scientific">Zophobas morio</name>
    <dbReference type="NCBI Taxonomy" id="2755281"/>
    <lineage>
        <taxon>Eukaryota</taxon>
        <taxon>Metazoa</taxon>
        <taxon>Ecdysozoa</taxon>
        <taxon>Arthropoda</taxon>
        <taxon>Hexapoda</taxon>
        <taxon>Insecta</taxon>
        <taxon>Pterygota</taxon>
        <taxon>Neoptera</taxon>
        <taxon>Endopterygota</taxon>
        <taxon>Coleoptera</taxon>
        <taxon>Polyphaga</taxon>
        <taxon>Cucujiformia</taxon>
        <taxon>Tenebrionidae</taxon>
        <taxon>Zophobas</taxon>
    </lineage>
</organism>
<dbReference type="Proteomes" id="UP001168821">
    <property type="component" value="Unassembled WGS sequence"/>
</dbReference>
<name>A0AA38M8X0_9CUCU</name>
<evidence type="ECO:0000256" key="5">
    <source>
        <dbReference type="ARBA" id="ARBA00022989"/>
    </source>
</evidence>
<evidence type="ECO:0000256" key="2">
    <source>
        <dbReference type="ARBA" id="ARBA00022622"/>
    </source>
</evidence>
<keyword evidence="3 9" id="KW-0812">Transmembrane</keyword>
<evidence type="ECO:0000256" key="9">
    <source>
        <dbReference type="SAM" id="Phobius"/>
    </source>
</evidence>
<keyword evidence="6 9" id="KW-0472">Membrane</keyword>
<evidence type="ECO:0000256" key="1">
    <source>
        <dbReference type="ARBA" id="ARBA00004589"/>
    </source>
</evidence>
<dbReference type="InterPro" id="IPR050975">
    <property type="entry name" value="Sleep_regulator"/>
</dbReference>
<evidence type="ECO:0000256" key="8">
    <source>
        <dbReference type="ARBA" id="ARBA00023288"/>
    </source>
</evidence>
<keyword evidence="2" id="KW-0336">GPI-anchor</keyword>
<evidence type="ECO:0000256" key="4">
    <source>
        <dbReference type="ARBA" id="ARBA00022729"/>
    </source>
</evidence>
<evidence type="ECO:0008006" key="12">
    <source>
        <dbReference type="Google" id="ProtNLM"/>
    </source>
</evidence>
<dbReference type="PANTHER" id="PTHR33562:SF29">
    <property type="entry name" value="PROTEIN SLEEPLESS"/>
    <property type="match status" value="1"/>
</dbReference>
<evidence type="ECO:0000313" key="10">
    <source>
        <dbReference type="EMBL" id="KAJ3647137.1"/>
    </source>
</evidence>
<dbReference type="Pfam" id="PF17064">
    <property type="entry name" value="QVR"/>
    <property type="match status" value="1"/>
</dbReference>
<keyword evidence="8" id="KW-0449">Lipoprotein</keyword>
<feature type="transmembrane region" description="Helical" evidence="9">
    <location>
        <begin position="170"/>
        <end position="188"/>
    </location>
</feature>
<evidence type="ECO:0000313" key="11">
    <source>
        <dbReference type="Proteomes" id="UP001168821"/>
    </source>
</evidence>
<accession>A0AA38M8X0</accession>
<comment type="caution">
    <text evidence="10">The sequence shown here is derived from an EMBL/GenBank/DDBJ whole genome shotgun (WGS) entry which is preliminary data.</text>
</comment>
<evidence type="ECO:0000256" key="3">
    <source>
        <dbReference type="ARBA" id="ARBA00022692"/>
    </source>
</evidence>
<gene>
    <name evidence="10" type="ORF">Zmor_024672</name>
</gene>
<dbReference type="EMBL" id="JALNTZ010000007">
    <property type="protein sequence ID" value="KAJ3647137.1"/>
    <property type="molecule type" value="Genomic_DNA"/>
</dbReference>
<keyword evidence="7" id="KW-0325">Glycoprotein</keyword>
<evidence type="ECO:0000256" key="6">
    <source>
        <dbReference type="ARBA" id="ARBA00023136"/>
    </source>
</evidence>
<keyword evidence="11" id="KW-1185">Reference proteome</keyword>
<dbReference type="AlphaFoldDB" id="A0AA38M8X0"/>
<sequence>MVAHVVCCILLFIFILDGHVNSMLVHLWFLTFAVVGVQRGFSLKCYSCLSSEPRDACIKLDKSKIPLKSCDITELAQTERYAKQIQEDMGRLYEVHAAQEPLFPLNCLKQEILHGNKHYVLRGCQLARSDNLDICLKVKKEKDDNDNLRMKYCSLCSGDGCNAAVQKGPLMSLVGTIAATLVTFLIYYRM</sequence>
<keyword evidence="5 9" id="KW-1133">Transmembrane helix</keyword>
<comment type="subcellular location">
    <subcellularLocation>
        <location evidence="1">Membrane</location>
        <topology evidence="1">Lipid-anchor</topology>
        <topology evidence="1">GPI-anchor</topology>
    </subcellularLocation>
</comment>
<dbReference type="GO" id="GO:0030431">
    <property type="term" value="P:sleep"/>
    <property type="evidence" value="ECO:0007669"/>
    <property type="project" value="InterPro"/>
</dbReference>
<reference evidence="10" key="1">
    <citation type="journal article" date="2023" name="G3 (Bethesda)">
        <title>Whole genome assemblies of Zophobas morio and Tenebrio molitor.</title>
        <authorList>
            <person name="Kaur S."/>
            <person name="Stinson S.A."/>
            <person name="diCenzo G.C."/>
        </authorList>
    </citation>
    <scope>NUCLEOTIDE SEQUENCE</scope>
    <source>
        <strain evidence="10">QUZm001</strain>
    </source>
</reference>
<dbReference type="GO" id="GO:0032222">
    <property type="term" value="P:regulation of synaptic transmission, cholinergic"/>
    <property type="evidence" value="ECO:0007669"/>
    <property type="project" value="InterPro"/>
</dbReference>
<dbReference type="PANTHER" id="PTHR33562">
    <property type="entry name" value="ATILLA, ISOFORM B-RELATED-RELATED"/>
    <property type="match status" value="1"/>
</dbReference>
<keyword evidence="4" id="KW-0732">Signal</keyword>